<keyword evidence="10" id="KW-0862">Zinc</keyword>
<dbReference type="EMBL" id="LR899845">
    <property type="protein sequence ID" value="CAD7242862.1"/>
    <property type="molecule type" value="Genomic_DNA"/>
</dbReference>
<evidence type="ECO:0000256" key="7">
    <source>
        <dbReference type="ARBA" id="ARBA00022723"/>
    </source>
</evidence>
<evidence type="ECO:0000256" key="5">
    <source>
        <dbReference type="ARBA" id="ARBA00022645"/>
    </source>
</evidence>
<evidence type="ECO:0000313" key="16">
    <source>
        <dbReference type="EMBL" id="CAD7242862.1"/>
    </source>
</evidence>
<comment type="similarity">
    <text evidence="3 14">Belongs to the peptidase M14 family.</text>
</comment>
<evidence type="ECO:0000313" key="17">
    <source>
        <dbReference type="Proteomes" id="UP000677054"/>
    </source>
</evidence>
<dbReference type="FunFam" id="3.40.630.10:FF:000040">
    <property type="entry name" value="zinc carboxypeptidase"/>
    <property type="match status" value="1"/>
</dbReference>
<evidence type="ECO:0000256" key="8">
    <source>
        <dbReference type="ARBA" id="ARBA00022729"/>
    </source>
</evidence>
<dbReference type="GO" id="GO:0008270">
    <property type="term" value="F:zinc ion binding"/>
    <property type="evidence" value="ECO:0007669"/>
    <property type="project" value="InterPro"/>
</dbReference>
<evidence type="ECO:0000256" key="3">
    <source>
        <dbReference type="ARBA" id="ARBA00005988"/>
    </source>
</evidence>
<keyword evidence="4" id="KW-0964">Secreted</keyword>
<sequence length="532" mass="59513">MADAHRPSECIVLLRHSVLAEISEDPSHRISAFLSESTYIPFASMMVVVDFVKASECGISRGFREIHEPRTTIPKMLKGIYVECRAMMLRTWQVIRGYPETEKQLKELEELEHRGGVDFWKGPSSVGEPFDVMLSPQESTHVTAFLQRRAIPYEITMEDVGALIRTKSLQRVAPSSSSTTFSYNAYYKTSVLHAKLRDLGNRYRNVSEIVNLGYSIYRKEILGLAIATDSQASKMAIFIDGGIHGREFIAPATTIFLAEQLLSRQSDPTVKALLDNFNWYFVPLVNPDGYDHCHDNFRLWRKNLSKRSGLLSILCKGVDLNRNFNFSWGGRGSSKTPCDETYAGPSPFSEPESRAIGHFLLSKKPNVLAYITVHSYGQYFIFPWGHNGSKPANHDDLQRLGEIYVSAVQNQSGYIYRTGNAATTLYPASGTSEDWAKAEAGAKYAYTLELRDTGKYGFLLPASEIMPVGQENWAGLMAFATELTRRHPYVPQDKNEDPSTNEITEKPSVGTQGFFAKMIDLFLGLLGSIGGS</sequence>
<dbReference type="PANTHER" id="PTHR11705:SF91">
    <property type="entry name" value="FI01817P-RELATED"/>
    <property type="match status" value="1"/>
</dbReference>
<evidence type="ECO:0000259" key="15">
    <source>
        <dbReference type="PROSITE" id="PS52035"/>
    </source>
</evidence>
<keyword evidence="11" id="KW-0482">Metalloprotease</keyword>
<dbReference type="InterPro" id="IPR003146">
    <property type="entry name" value="M14A_act_pep"/>
</dbReference>
<dbReference type="SMART" id="SM00631">
    <property type="entry name" value="Zn_pept"/>
    <property type="match status" value="1"/>
</dbReference>
<dbReference type="Proteomes" id="UP000677054">
    <property type="component" value="Unassembled WGS sequence"/>
</dbReference>
<comment type="function">
    <text evidence="13">Involved in the digestion of the blood meal.</text>
</comment>
<protein>
    <recommendedName>
        <fullName evidence="15">Peptidase M14 domain-containing protein</fullName>
    </recommendedName>
</protein>
<feature type="active site" description="Proton donor/acceptor" evidence="14">
    <location>
        <position position="449"/>
    </location>
</feature>
<evidence type="ECO:0000256" key="1">
    <source>
        <dbReference type="ARBA" id="ARBA00001947"/>
    </source>
</evidence>
<dbReference type="AlphaFoldDB" id="A0A7R8X361"/>
<dbReference type="SUPFAM" id="SSF53187">
    <property type="entry name" value="Zn-dependent exopeptidases"/>
    <property type="match status" value="1"/>
</dbReference>
<dbReference type="InterPro" id="IPR000834">
    <property type="entry name" value="Peptidase_M14"/>
</dbReference>
<dbReference type="Pfam" id="PF02244">
    <property type="entry name" value="Propep_M14"/>
    <property type="match status" value="1"/>
</dbReference>
<evidence type="ECO:0000256" key="13">
    <source>
        <dbReference type="ARBA" id="ARBA00057299"/>
    </source>
</evidence>
<dbReference type="InterPro" id="IPR036990">
    <property type="entry name" value="M14A-like_propep"/>
</dbReference>
<keyword evidence="6" id="KW-0645">Protease</keyword>
<gene>
    <name evidence="16" type="ORF">DSTB1V02_LOCUS2805</name>
</gene>
<comment type="cofactor">
    <cofactor evidence="1">
        <name>Zn(2+)</name>
        <dbReference type="ChEBI" id="CHEBI:29105"/>
    </cofactor>
</comment>
<feature type="domain" description="Peptidase M14" evidence="15">
    <location>
        <begin position="185"/>
        <end position="483"/>
    </location>
</feature>
<evidence type="ECO:0000256" key="6">
    <source>
        <dbReference type="ARBA" id="ARBA00022670"/>
    </source>
</evidence>
<dbReference type="OrthoDB" id="3626597at2759"/>
<name>A0A7R8X361_9CRUS</name>
<dbReference type="PRINTS" id="PR00765">
    <property type="entry name" value="CRBOXYPTASEA"/>
</dbReference>
<dbReference type="PROSITE" id="PS52035">
    <property type="entry name" value="PEPTIDASE_M14"/>
    <property type="match status" value="1"/>
</dbReference>
<dbReference type="Pfam" id="PF00246">
    <property type="entry name" value="Peptidase_M14"/>
    <property type="match status" value="1"/>
</dbReference>
<evidence type="ECO:0000256" key="11">
    <source>
        <dbReference type="ARBA" id="ARBA00023049"/>
    </source>
</evidence>
<dbReference type="Gene3D" id="3.30.70.340">
    <property type="entry name" value="Metallocarboxypeptidase-like"/>
    <property type="match status" value="1"/>
</dbReference>
<keyword evidence="7" id="KW-0479">Metal-binding</keyword>
<keyword evidence="5" id="KW-0121">Carboxypeptidase</keyword>
<evidence type="ECO:0000256" key="4">
    <source>
        <dbReference type="ARBA" id="ARBA00022525"/>
    </source>
</evidence>
<keyword evidence="9" id="KW-0378">Hydrolase</keyword>
<evidence type="ECO:0000256" key="14">
    <source>
        <dbReference type="PROSITE-ProRule" id="PRU01379"/>
    </source>
</evidence>
<organism evidence="16">
    <name type="scientific">Darwinula stevensoni</name>
    <dbReference type="NCBI Taxonomy" id="69355"/>
    <lineage>
        <taxon>Eukaryota</taxon>
        <taxon>Metazoa</taxon>
        <taxon>Ecdysozoa</taxon>
        <taxon>Arthropoda</taxon>
        <taxon>Crustacea</taxon>
        <taxon>Oligostraca</taxon>
        <taxon>Ostracoda</taxon>
        <taxon>Podocopa</taxon>
        <taxon>Podocopida</taxon>
        <taxon>Darwinulocopina</taxon>
        <taxon>Darwinuloidea</taxon>
        <taxon>Darwinulidae</taxon>
        <taxon>Darwinula</taxon>
    </lineage>
</organism>
<dbReference type="GO" id="GO:0005615">
    <property type="term" value="C:extracellular space"/>
    <property type="evidence" value="ECO:0007669"/>
    <property type="project" value="TreeGrafter"/>
</dbReference>
<evidence type="ECO:0000256" key="9">
    <source>
        <dbReference type="ARBA" id="ARBA00022801"/>
    </source>
</evidence>
<comment type="subcellular location">
    <subcellularLocation>
        <location evidence="2">Secreted</location>
    </subcellularLocation>
</comment>
<evidence type="ECO:0000256" key="10">
    <source>
        <dbReference type="ARBA" id="ARBA00022833"/>
    </source>
</evidence>
<dbReference type="GO" id="GO:0006508">
    <property type="term" value="P:proteolysis"/>
    <property type="evidence" value="ECO:0007669"/>
    <property type="project" value="UniProtKB-KW"/>
</dbReference>
<dbReference type="SUPFAM" id="SSF54897">
    <property type="entry name" value="Protease propeptides/inhibitors"/>
    <property type="match status" value="1"/>
</dbReference>
<evidence type="ECO:0000256" key="12">
    <source>
        <dbReference type="ARBA" id="ARBA00023157"/>
    </source>
</evidence>
<keyword evidence="17" id="KW-1185">Reference proteome</keyword>
<dbReference type="CDD" id="cd03860">
    <property type="entry name" value="M14_CP_A-B_like"/>
    <property type="match status" value="1"/>
</dbReference>
<dbReference type="PANTHER" id="PTHR11705">
    <property type="entry name" value="PROTEASE FAMILY M14 CARBOXYPEPTIDASE A,B"/>
    <property type="match status" value="1"/>
</dbReference>
<dbReference type="GO" id="GO:0004181">
    <property type="term" value="F:metallocarboxypeptidase activity"/>
    <property type="evidence" value="ECO:0007669"/>
    <property type="project" value="InterPro"/>
</dbReference>
<dbReference type="EMBL" id="CAJPEV010000328">
    <property type="protein sequence ID" value="CAG0884047.1"/>
    <property type="molecule type" value="Genomic_DNA"/>
</dbReference>
<reference evidence="16" key="1">
    <citation type="submission" date="2020-11" db="EMBL/GenBank/DDBJ databases">
        <authorList>
            <person name="Tran Van P."/>
        </authorList>
    </citation>
    <scope>NUCLEOTIDE SEQUENCE</scope>
</reference>
<accession>A0A7R8X361</accession>
<keyword evidence="8" id="KW-0732">Signal</keyword>
<evidence type="ECO:0000256" key="2">
    <source>
        <dbReference type="ARBA" id="ARBA00004613"/>
    </source>
</evidence>
<proteinExistence type="inferred from homology"/>
<dbReference type="Gene3D" id="3.40.630.10">
    <property type="entry name" value="Zn peptidases"/>
    <property type="match status" value="1"/>
</dbReference>
<keyword evidence="12" id="KW-1015">Disulfide bond</keyword>